<proteinExistence type="inferred from homology"/>
<dbReference type="InterPro" id="IPR025708">
    <property type="entry name" value="HSP15"/>
</dbReference>
<evidence type="ECO:0000256" key="5">
    <source>
        <dbReference type="SAM" id="MobiDB-lite"/>
    </source>
</evidence>
<dbReference type="Pfam" id="PF01479">
    <property type="entry name" value="S4"/>
    <property type="match status" value="1"/>
</dbReference>
<evidence type="ECO:0000259" key="6">
    <source>
        <dbReference type="SMART" id="SM00363"/>
    </source>
</evidence>
<feature type="domain" description="RNA-binding S4" evidence="6">
    <location>
        <begin position="10"/>
        <end position="78"/>
    </location>
</feature>
<accession>A0A417ZBB1</accession>
<dbReference type="GO" id="GO:0003727">
    <property type="term" value="F:single-stranded RNA binding"/>
    <property type="evidence" value="ECO:0007669"/>
    <property type="project" value="InterPro"/>
</dbReference>
<protein>
    <submittedName>
        <fullName evidence="7">RNA-binding S4 domain-containing protein</fullName>
    </submittedName>
</protein>
<name>A0A417ZBB1_9MICO</name>
<sequence length="128" mass="14232">MSTPVKRGSVRVDVWLWSVRVYKTRSAATSGCKAGHVRINGVSAKPATNVSVGDEVRVRQHGFDRILGVVDLISKRVGAPVAARCYDDRTPERPREVIPQVPVRDRGAGRPTKKDRREMDRLRQVFGG</sequence>
<dbReference type="InterPro" id="IPR036986">
    <property type="entry name" value="S4_RNA-bd_sf"/>
</dbReference>
<keyword evidence="3" id="KW-0238">DNA-binding</keyword>
<dbReference type="GO" id="GO:0003677">
    <property type="term" value="F:DNA binding"/>
    <property type="evidence" value="ECO:0007669"/>
    <property type="project" value="UniProtKB-KW"/>
</dbReference>
<dbReference type="EMBL" id="QWLM01000001">
    <property type="protein sequence ID" value="RHW47938.1"/>
    <property type="molecule type" value="Genomic_DNA"/>
</dbReference>
<dbReference type="CDD" id="cd00165">
    <property type="entry name" value="S4"/>
    <property type="match status" value="1"/>
</dbReference>
<evidence type="ECO:0000256" key="4">
    <source>
        <dbReference type="PROSITE-ProRule" id="PRU00182"/>
    </source>
</evidence>
<dbReference type="SUPFAM" id="SSF55174">
    <property type="entry name" value="Alpha-L RNA-binding motif"/>
    <property type="match status" value="1"/>
</dbReference>
<keyword evidence="2 4" id="KW-0694">RNA-binding</keyword>
<dbReference type="InterPro" id="IPR002942">
    <property type="entry name" value="S4_RNA-bd"/>
</dbReference>
<dbReference type="Gene3D" id="3.10.290.10">
    <property type="entry name" value="RNA-binding S4 domain"/>
    <property type="match status" value="1"/>
</dbReference>
<evidence type="ECO:0000313" key="7">
    <source>
        <dbReference type="EMBL" id="RHW47938.1"/>
    </source>
</evidence>
<dbReference type="PROSITE" id="PS50889">
    <property type="entry name" value="S4"/>
    <property type="match status" value="1"/>
</dbReference>
<evidence type="ECO:0000256" key="3">
    <source>
        <dbReference type="ARBA" id="ARBA00023125"/>
    </source>
</evidence>
<evidence type="ECO:0000313" key="8">
    <source>
        <dbReference type="Proteomes" id="UP000285376"/>
    </source>
</evidence>
<gene>
    <name evidence="7" type="ORF">D1832_00330</name>
</gene>
<comment type="similarity">
    <text evidence="1">Belongs to the HSP15 family.</text>
</comment>
<dbReference type="PIRSF" id="PIRSF016821">
    <property type="entry name" value="HSP15"/>
    <property type="match status" value="1"/>
</dbReference>
<dbReference type="GO" id="GO:0034605">
    <property type="term" value="P:cellular response to heat"/>
    <property type="evidence" value="ECO:0007669"/>
    <property type="project" value="InterPro"/>
</dbReference>
<dbReference type="GO" id="GO:0043023">
    <property type="term" value="F:ribosomal large subunit binding"/>
    <property type="evidence" value="ECO:0007669"/>
    <property type="project" value="InterPro"/>
</dbReference>
<feature type="compositionally biased region" description="Basic and acidic residues" evidence="5">
    <location>
        <begin position="115"/>
        <end position="128"/>
    </location>
</feature>
<dbReference type="SMART" id="SM00363">
    <property type="entry name" value="S4"/>
    <property type="match status" value="1"/>
</dbReference>
<dbReference type="AlphaFoldDB" id="A0A417ZBB1"/>
<evidence type="ECO:0000256" key="1">
    <source>
        <dbReference type="ARBA" id="ARBA00008396"/>
    </source>
</evidence>
<reference evidence="7 8" key="1">
    <citation type="submission" date="2018-08" db="EMBL/GenBank/DDBJ databases">
        <title>Whole genome sequence analysis of Dermacoccus abyssi bacteria isolated from Deep Mariana trench Micromonospora spp reveals genes involved in the environmental adaptation and production of secondary metabolites.</title>
        <authorList>
            <person name="Abdel-Mageed W.M."/>
            <person name="Lehri B."/>
            <person name="Nouioui I."/>
            <person name="Goodfellow I."/>
            <person name="Jaspars M."/>
            <person name="Karlyshev A."/>
        </authorList>
    </citation>
    <scope>NUCLEOTIDE SEQUENCE [LARGE SCALE GENOMIC DNA]</scope>
    <source>
        <strain evidence="7 8">MT1.1</strain>
    </source>
</reference>
<feature type="region of interest" description="Disordered" evidence="5">
    <location>
        <begin position="88"/>
        <end position="128"/>
    </location>
</feature>
<evidence type="ECO:0000256" key="2">
    <source>
        <dbReference type="ARBA" id="ARBA00022884"/>
    </source>
</evidence>
<comment type="caution">
    <text evidence="7">The sequence shown here is derived from an EMBL/GenBank/DDBJ whole genome shotgun (WGS) entry which is preliminary data.</text>
</comment>
<dbReference type="RefSeq" id="WP_118912138.1">
    <property type="nucleotide sequence ID" value="NZ_CBCRVH010000001.1"/>
</dbReference>
<organism evidence="7 8">
    <name type="scientific">Dermacoccus abyssi</name>
    <dbReference type="NCBI Taxonomy" id="322596"/>
    <lineage>
        <taxon>Bacteria</taxon>
        <taxon>Bacillati</taxon>
        <taxon>Actinomycetota</taxon>
        <taxon>Actinomycetes</taxon>
        <taxon>Micrococcales</taxon>
        <taxon>Dermacoccaceae</taxon>
        <taxon>Dermacoccus</taxon>
    </lineage>
</organism>
<dbReference type="Proteomes" id="UP000285376">
    <property type="component" value="Unassembled WGS sequence"/>
</dbReference>